<dbReference type="PANTHER" id="PTHR43133">
    <property type="entry name" value="RNA POLYMERASE ECF-TYPE SIGMA FACTO"/>
    <property type="match status" value="1"/>
</dbReference>
<keyword evidence="4" id="KW-0472">Membrane</keyword>
<keyword evidence="4" id="KW-0812">Transmembrane</keyword>
<gene>
    <name evidence="6" type="ORF">ACFSW8_10620</name>
</gene>
<proteinExistence type="predicted"/>
<name>A0ABW4ZBT8_9BACT</name>
<dbReference type="Gene3D" id="1.10.1740.10">
    <property type="match status" value="1"/>
</dbReference>
<comment type="caution">
    <text evidence="6">The sequence shown here is derived from an EMBL/GenBank/DDBJ whole genome shotgun (WGS) entry which is preliminary data.</text>
</comment>
<dbReference type="InterPro" id="IPR007627">
    <property type="entry name" value="RNA_pol_sigma70_r2"/>
</dbReference>
<evidence type="ECO:0000313" key="6">
    <source>
        <dbReference type="EMBL" id="MFD2159353.1"/>
    </source>
</evidence>
<dbReference type="PANTHER" id="PTHR43133:SF51">
    <property type="entry name" value="RNA POLYMERASE SIGMA FACTOR"/>
    <property type="match status" value="1"/>
</dbReference>
<dbReference type="SUPFAM" id="SSF88946">
    <property type="entry name" value="Sigma2 domain of RNA polymerase sigma factors"/>
    <property type="match status" value="1"/>
</dbReference>
<protein>
    <submittedName>
        <fullName evidence="6">Sigma-70 family RNA polymerase sigma factor</fullName>
    </submittedName>
</protein>
<dbReference type="InterPro" id="IPR014284">
    <property type="entry name" value="RNA_pol_sigma-70_dom"/>
</dbReference>
<dbReference type="Pfam" id="PF04542">
    <property type="entry name" value="Sigma70_r2"/>
    <property type="match status" value="1"/>
</dbReference>
<keyword evidence="2" id="KW-0731">Sigma factor</keyword>
<keyword evidence="7" id="KW-1185">Reference proteome</keyword>
<evidence type="ECO:0000313" key="7">
    <source>
        <dbReference type="Proteomes" id="UP001597389"/>
    </source>
</evidence>
<evidence type="ECO:0000256" key="3">
    <source>
        <dbReference type="ARBA" id="ARBA00023163"/>
    </source>
</evidence>
<feature type="transmembrane region" description="Helical" evidence="4">
    <location>
        <begin position="62"/>
        <end position="79"/>
    </location>
</feature>
<keyword evidence="1" id="KW-0805">Transcription regulation</keyword>
<dbReference type="EMBL" id="JBHUJB010000044">
    <property type="protein sequence ID" value="MFD2159353.1"/>
    <property type="molecule type" value="Genomic_DNA"/>
</dbReference>
<dbReference type="RefSeq" id="WP_377087736.1">
    <property type="nucleotide sequence ID" value="NZ_JBHSJL010000014.1"/>
</dbReference>
<evidence type="ECO:0000256" key="2">
    <source>
        <dbReference type="ARBA" id="ARBA00023082"/>
    </source>
</evidence>
<sequence>MKLFSPKPASAQEMQEFVSLLTEHQDTIRLYIRSLVPSHVDPRDILQEVNIMLWQKMHDFKLGTNFGAWACTVAYYAVLNHRKKMKREGFMIFNDELSSVLLNQMSEQEVESPREQMQALTRCLQEVSPDNLKLLQARYDKNGPSVEDLSKETGRSLNTLYVGLSRLRVSLKNCIQGRLAEEGGQA</sequence>
<dbReference type="InterPro" id="IPR014331">
    <property type="entry name" value="RNA_pol_sigma70_ECF_RHOBA"/>
</dbReference>
<keyword evidence="4" id="KW-1133">Transmembrane helix</keyword>
<evidence type="ECO:0000259" key="5">
    <source>
        <dbReference type="Pfam" id="PF04542"/>
    </source>
</evidence>
<reference evidence="7" key="1">
    <citation type="journal article" date="2019" name="Int. J. Syst. Evol. Microbiol.">
        <title>The Global Catalogue of Microorganisms (GCM) 10K type strain sequencing project: providing services to taxonomists for standard genome sequencing and annotation.</title>
        <authorList>
            <consortium name="The Broad Institute Genomics Platform"/>
            <consortium name="The Broad Institute Genome Sequencing Center for Infectious Disease"/>
            <person name="Wu L."/>
            <person name="Ma J."/>
        </authorList>
    </citation>
    <scope>NUCLEOTIDE SEQUENCE [LARGE SCALE GENOMIC DNA]</scope>
    <source>
        <strain evidence="7">CCUG 57942</strain>
    </source>
</reference>
<feature type="domain" description="RNA polymerase sigma-70 region 2" evidence="5">
    <location>
        <begin position="20"/>
        <end position="87"/>
    </location>
</feature>
<evidence type="ECO:0000256" key="1">
    <source>
        <dbReference type="ARBA" id="ARBA00023015"/>
    </source>
</evidence>
<dbReference type="NCBIfam" id="TIGR02937">
    <property type="entry name" value="sigma70-ECF"/>
    <property type="match status" value="1"/>
</dbReference>
<dbReference type="NCBIfam" id="TIGR02989">
    <property type="entry name" value="Sig-70_gvs1"/>
    <property type="match status" value="1"/>
</dbReference>
<keyword evidence="3" id="KW-0804">Transcription</keyword>
<accession>A0ABW4ZBT8</accession>
<dbReference type="InterPro" id="IPR039425">
    <property type="entry name" value="RNA_pol_sigma-70-like"/>
</dbReference>
<dbReference type="InterPro" id="IPR013325">
    <property type="entry name" value="RNA_pol_sigma_r2"/>
</dbReference>
<organism evidence="6 7">
    <name type="scientific">Rubritalea tangerina</name>
    <dbReference type="NCBI Taxonomy" id="430798"/>
    <lineage>
        <taxon>Bacteria</taxon>
        <taxon>Pseudomonadati</taxon>
        <taxon>Verrucomicrobiota</taxon>
        <taxon>Verrucomicrobiia</taxon>
        <taxon>Verrucomicrobiales</taxon>
        <taxon>Rubritaleaceae</taxon>
        <taxon>Rubritalea</taxon>
    </lineage>
</organism>
<dbReference type="Proteomes" id="UP001597389">
    <property type="component" value="Unassembled WGS sequence"/>
</dbReference>
<evidence type="ECO:0000256" key="4">
    <source>
        <dbReference type="SAM" id="Phobius"/>
    </source>
</evidence>